<accession>A0A6I4WDG6</accession>
<dbReference type="AlphaFoldDB" id="A0A6I4WDG6"/>
<keyword evidence="2" id="KW-0378">Hydrolase</keyword>
<dbReference type="OrthoDB" id="9806902at2"/>
<dbReference type="InterPro" id="IPR029058">
    <property type="entry name" value="AB_hydrolase_fold"/>
</dbReference>
<gene>
    <name evidence="2" type="ORF">GQ466_19955</name>
</gene>
<organism evidence="2 3">
    <name type="scientific">Actinomadura rayongensis</name>
    <dbReference type="NCBI Taxonomy" id="1429076"/>
    <lineage>
        <taxon>Bacteria</taxon>
        <taxon>Bacillati</taxon>
        <taxon>Actinomycetota</taxon>
        <taxon>Actinomycetes</taxon>
        <taxon>Streptosporangiales</taxon>
        <taxon>Thermomonosporaceae</taxon>
        <taxon>Actinomadura</taxon>
    </lineage>
</organism>
<dbReference type="RefSeq" id="WP_161104505.1">
    <property type="nucleotide sequence ID" value="NZ_JBHLYI010000007.1"/>
</dbReference>
<dbReference type="Gene3D" id="3.40.50.1820">
    <property type="entry name" value="alpha/beta hydrolase"/>
    <property type="match status" value="1"/>
</dbReference>
<dbReference type="InterPro" id="IPR022742">
    <property type="entry name" value="Hydrolase_4"/>
</dbReference>
<evidence type="ECO:0000313" key="2">
    <source>
        <dbReference type="EMBL" id="MXQ66295.1"/>
    </source>
</evidence>
<dbReference type="GO" id="GO:0016787">
    <property type="term" value="F:hydrolase activity"/>
    <property type="evidence" value="ECO:0007669"/>
    <property type="project" value="UniProtKB-KW"/>
</dbReference>
<dbReference type="SUPFAM" id="SSF53474">
    <property type="entry name" value="alpha/beta-Hydrolases"/>
    <property type="match status" value="1"/>
</dbReference>
<sequence length="281" mass="30323">MFTFTSSDGLEIHVHAWPAPAGPRGIVQISHGMGEHAARYAHLAERLNRLGYTVYANDHRGHGHTMKGTPGDLGADGWNLLVADMVTLSQIVRERHPGVPLVLVGHSLGSFAAQQYVLDHADLLAGVALSGTTAVDALLERIIASGGDVFSFFNAPFQPSRTDADWLSRDEAQVDAYVADPWCGFAIDDASTGDLAVAAAERLADPSTVRPTLPIYVMVGEEDVLNAGLAHSDLVVQRYRSAGLTDLTYRTYPGARHEILNETNRDEVESDLVAWITRVTG</sequence>
<comment type="caution">
    <text evidence="2">The sequence shown here is derived from an EMBL/GenBank/DDBJ whole genome shotgun (WGS) entry which is preliminary data.</text>
</comment>
<dbReference type="InterPro" id="IPR051044">
    <property type="entry name" value="MAG_DAG_Lipase"/>
</dbReference>
<proteinExistence type="predicted"/>
<protein>
    <submittedName>
        <fullName evidence="2">Alpha/beta fold hydrolase</fullName>
    </submittedName>
</protein>
<dbReference type="PANTHER" id="PTHR11614">
    <property type="entry name" value="PHOSPHOLIPASE-RELATED"/>
    <property type="match status" value="1"/>
</dbReference>
<dbReference type="EMBL" id="WUTW01000004">
    <property type="protein sequence ID" value="MXQ66295.1"/>
    <property type="molecule type" value="Genomic_DNA"/>
</dbReference>
<evidence type="ECO:0000313" key="3">
    <source>
        <dbReference type="Proteomes" id="UP000431901"/>
    </source>
</evidence>
<dbReference type="Pfam" id="PF12146">
    <property type="entry name" value="Hydrolase_4"/>
    <property type="match status" value="1"/>
</dbReference>
<reference evidence="2 3" key="1">
    <citation type="submission" date="2019-12" db="EMBL/GenBank/DDBJ databases">
        <title>Nocardia macrotermitis sp. nov. and Nocardia aurantia sp. nov., isolated from the gut of the fungus growing-termite Macrotermes natalensis.</title>
        <authorList>
            <person name="Christine B."/>
            <person name="Rene B."/>
        </authorList>
    </citation>
    <scope>NUCLEOTIDE SEQUENCE [LARGE SCALE GENOMIC DNA]</scope>
    <source>
        <strain evidence="2 3">DSM 102126</strain>
    </source>
</reference>
<feature type="domain" description="Serine aminopeptidase S33" evidence="1">
    <location>
        <begin position="23"/>
        <end position="264"/>
    </location>
</feature>
<name>A0A6I4WDG6_9ACTN</name>
<evidence type="ECO:0000259" key="1">
    <source>
        <dbReference type="Pfam" id="PF12146"/>
    </source>
</evidence>
<keyword evidence="3" id="KW-1185">Reference proteome</keyword>
<dbReference type="Proteomes" id="UP000431901">
    <property type="component" value="Unassembled WGS sequence"/>
</dbReference>